<feature type="compositionally biased region" description="Basic and acidic residues" evidence="1">
    <location>
        <begin position="166"/>
        <end position="176"/>
    </location>
</feature>
<feature type="compositionally biased region" description="Low complexity" evidence="1">
    <location>
        <begin position="19"/>
        <end position="37"/>
    </location>
</feature>
<sequence length="509" mass="55583">DRPLRAAARTARRRRCADRGGWSRRQPRRGGAAARAAHATRRGGRDRDRRDPRQGGQRARRPLRQVGQAAPGRWCRRRPAAALRTRGSARRPGAAARPAGVPRHGCRRGRGDPDPAPVVDGLPRPGDRGHADLAGRAAVPDERGGNRHPAGGRGRRRLATQVPAAGRDRRARDGGGRRRQPLPRSSAADRRGRPGAARPARDRRRRAVRGAARPRRPRAVAHAERRLLPDRHRGRRPCGGRRGVAAPHPRHGRERAGADLPGPARPWAHRGVGDALLRLQPGGWRADRQRLVERRPGGRPAGRGPPAGRRRRGAADLRGRLDLRHPARGAHRRPGRAARGRHERRAAAARARLPRADGGAGALRLRLGDQVARRPRGHPLRRLRRLLDRQGVGRGGAGADPVADRRTPVEPSGHGGSGAGRRSRLGAAHGGREGRGPAGRRALDTGRAGACAVHRHLGAVGRHRGGRCRRAHPGGPGHRQVRLRADRREAGCRPRRRHRLAHRRVHRRV</sequence>
<feature type="compositionally biased region" description="Basic residues" evidence="1">
    <location>
        <begin position="201"/>
        <end position="219"/>
    </location>
</feature>
<protein>
    <submittedName>
        <fullName evidence="2">Probable sulfite oxidase</fullName>
    </submittedName>
</protein>
<proteinExistence type="predicted"/>
<name>A0A6J4N025_9ACTN</name>
<reference evidence="2" key="1">
    <citation type="submission" date="2020-02" db="EMBL/GenBank/DDBJ databases">
        <authorList>
            <person name="Meier V. D."/>
        </authorList>
    </citation>
    <scope>NUCLEOTIDE SEQUENCE</scope>
    <source>
        <strain evidence="2">AVDCRST_MAG47</strain>
    </source>
</reference>
<evidence type="ECO:0000256" key="1">
    <source>
        <dbReference type="SAM" id="MobiDB-lite"/>
    </source>
</evidence>
<dbReference type="AlphaFoldDB" id="A0A6J4N025"/>
<feature type="non-terminal residue" evidence="2">
    <location>
        <position position="509"/>
    </location>
</feature>
<feature type="non-terminal residue" evidence="2">
    <location>
        <position position="1"/>
    </location>
</feature>
<feature type="compositionally biased region" description="Basic and acidic residues" evidence="1">
    <location>
        <begin position="43"/>
        <end position="53"/>
    </location>
</feature>
<evidence type="ECO:0000313" key="2">
    <source>
        <dbReference type="EMBL" id="CAA9373962.1"/>
    </source>
</evidence>
<feature type="compositionally biased region" description="Basic and acidic residues" evidence="1">
    <location>
        <begin position="125"/>
        <end position="145"/>
    </location>
</feature>
<feature type="compositionally biased region" description="Basic and acidic residues" evidence="1">
    <location>
        <begin position="313"/>
        <end position="325"/>
    </location>
</feature>
<feature type="compositionally biased region" description="Basic residues" evidence="1">
    <location>
        <begin position="326"/>
        <end position="344"/>
    </location>
</feature>
<feature type="region of interest" description="Disordered" evidence="1">
    <location>
        <begin position="287"/>
        <end position="355"/>
    </location>
</feature>
<gene>
    <name evidence="2" type="ORF">AVDCRST_MAG47-1588</name>
</gene>
<feature type="compositionally biased region" description="Low complexity" evidence="1">
    <location>
        <begin position="90"/>
        <end position="103"/>
    </location>
</feature>
<feature type="compositionally biased region" description="Basic residues" evidence="1">
    <location>
        <begin position="373"/>
        <end position="384"/>
    </location>
</feature>
<accession>A0A6J4N025</accession>
<organism evidence="2">
    <name type="scientific">uncultured Nocardioidaceae bacterium</name>
    <dbReference type="NCBI Taxonomy" id="253824"/>
    <lineage>
        <taxon>Bacteria</taxon>
        <taxon>Bacillati</taxon>
        <taxon>Actinomycetota</taxon>
        <taxon>Actinomycetes</taxon>
        <taxon>Propionibacteriales</taxon>
        <taxon>Nocardioidaceae</taxon>
        <taxon>environmental samples</taxon>
    </lineage>
</organism>
<feature type="compositionally biased region" description="Basic and acidic residues" evidence="1">
    <location>
        <begin position="287"/>
        <end position="296"/>
    </location>
</feature>
<feature type="compositionally biased region" description="Basic and acidic residues" evidence="1">
    <location>
        <begin position="221"/>
        <end position="231"/>
    </location>
</feature>
<feature type="region of interest" description="Disordered" evidence="1">
    <location>
        <begin position="368"/>
        <end position="443"/>
    </location>
</feature>
<dbReference type="EMBL" id="CADCUK010000108">
    <property type="protein sequence ID" value="CAA9373962.1"/>
    <property type="molecule type" value="Genomic_DNA"/>
</dbReference>
<feature type="region of interest" description="Disordered" evidence="1">
    <location>
        <begin position="1"/>
        <end position="265"/>
    </location>
</feature>